<comment type="caution">
    <text evidence="5">The sequence shown here is derived from an EMBL/GenBank/DDBJ whole genome shotgun (WGS) entry which is preliminary data.</text>
</comment>
<evidence type="ECO:0000259" key="4">
    <source>
        <dbReference type="PROSITE" id="PS01124"/>
    </source>
</evidence>
<keyword evidence="6" id="KW-1185">Reference proteome</keyword>
<dbReference type="PRINTS" id="PR00032">
    <property type="entry name" value="HTHARAC"/>
</dbReference>
<name>A0ABW3Q6R7_9BACT</name>
<organism evidence="5 6">
    <name type="scientific">Larkinella insperata</name>
    <dbReference type="NCBI Taxonomy" id="332158"/>
    <lineage>
        <taxon>Bacteria</taxon>
        <taxon>Pseudomonadati</taxon>
        <taxon>Bacteroidota</taxon>
        <taxon>Cytophagia</taxon>
        <taxon>Cytophagales</taxon>
        <taxon>Spirosomataceae</taxon>
        <taxon>Larkinella</taxon>
    </lineage>
</organism>
<dbReference type="Pfam" id="PF12833">
    <property type="entry name" value="HTH_18"/>
    <property type="match status" value="1"/>
</dbReference>
<reference evidence="6" key="1">
    <citation type="journal article" date="2019" name="Int. J. Syst. Evol. Microbiol.">
        <title>The Global Catalogue of Microorganisms (GCM) 10K type strain sequencing project: providing services to taxonomists for standard genome sequencing and annotation.</title>
        <authorList>
            <consortium name="The Broad Institute Genomics Platform"/>
            <consortium name="The Broad Institute Genome Sequencing Center for Infectious Disease"/>
            <person name="Wu L."/>
            <person name="Ma J."/>
        </authorList>
    </citation>
    <scope>NUCLEOTIDE SEQUENCE [LARGE SCALE GENOMIC DNA]</scope>
    <source>
        <strain evidence="6">CCUG 55608</strain>
    </source>
</reference>
<proteinExistence type="predicted"/>
<evidence type="ECO:0000313" key="6">
    <source>
        <dbReference type="Proteomes" id="UP001597116"/>
    </source>
</evidence>
<evidence type="ECO:0000256" key="3">
    <source>
        <dbReference type="ARBA" id="ARBA00023163"/>
    </source>
</evidence>
<protein>
    <submittedName>
        <fullName evidence="5">Helix-turn-helix transcriptional regulator</fullName>
    </submittedName>
</protein>
<dbReference type="PROSITE" id="PS01124">
    <property type="entry name" value="HTH_ARAC_FAMILY_2"/>
    <property type="match status" value="1"/>
</dbReference>
<dbReference type="PANTHER" id="PTHR47893">
    <property type="entry name" value="REGULATORY PROTEIN PCHR"/>
    <property type="match status" value="1"/>
</dbReference>
<accession>A0ABW3Q6R7</accession>
<keyword evidence="2" id="KW-0238">DNA-binding</keyword>
<evidence type="ECO:0000313" key="5">
    <source>
        <dbReference type="EMBL" id="MFD1143273.1"/>
    </source>
</evidence>
<evidence type="ECO:0000256" key="1">
    <source>
        <dbReference type="ARBA" id="ARBA00023015"/>
    </source>
</evidence>
<gene>
    <name evidence="5" type="ORF">ACFQ4C_19250</name>
</gene>
<dbReference type="InterPro" id="IPR018062">
    <property type="entry name" value="HTH_AraC-typ_CS"/>
</dbReference>
<dbReference type="SMART" id="SM00342">
    <property type="entry name" value="HTH_ARAC"/>
    <property type="match status" value="1"/>
</dbReference>
<sequence length="322" mass="37203">MNTIYRMGLETDIIENLNVLAEPEPDWTYIQSLWQCGQAGTMTVRDYSMGGFTLSELVGNLTLPLELSSRENQGPWVGMMYQLDGQIHSSMDQRPVSVPTKRHNLIFEECDNSRHLFVPGERFHAFHIMMDPVFFEQLVVNNTEWTGFYDHFLNRREPFRALRESIVHSDQTLGLIQQILSCPFGGTLKKMFLEARFLDLFVEQQNQYQQVSQSRLARRDVDLFYAIRDFLDQNYQNPPSLLTLARQFGTNDFKLKKGFKELFGTTVFGYVAQKRLTTAHHLLQATQASVQEVSELVGFSNAAHFATAFRRQFGHTPSQVKR</sequence>
<feature type="domain" description="HTH araC/xylS-type" evidence="4">
    <location>
        <begin position="225"/>
        <end position="322"/>
    </location>
</feature>
<dbReference type="InterPro" id="IPR018060">
    <property type="entry name" value="HTH_AraC"/>
</dbReference>
<dbReference type="Gene3D" id="1.10.10.60">
    <property type="entry name" value="Homeodomain-like"/>
    <property type="match status" value="2"/>
</dbReference>
<dbReference type="InterPro" id="IPR009057">
    <property type="entry name" value="Homeodomain-like_sf"/>
</dbReference>
<keyword evidence="1" id="KW-0805">Transcription regulation</keyword>
<evidence type="ECO:0000256" key="2">
    <source>
        <dbReference type="ARBA" id="ARBA00023125"/>
    </source>
</evidence>
<dbReference type="Proteomes" id="UP001597116">
    <property type="component" value="Unassembled WGS sequence"/>
</dbReference>
<dbReference type="PANTHER" id="PTHR47893:SF1">
    <property type="entry name" value="REGULATORY PROTEIN PCHR"/>
    <property type="match status" value="1"/>
</dbReference>
<dbReference type="InterPro" id="IPR053142">
    <property type="entry name" value="PchR_regulatory_protein"/>
</dbReference>
<dbReference type="RefSeq" id="WP_265991182.1">
    <property type="nucleotide sequence ID" value="NZ_CP110973.1"/>
</dbReference>
<keyword evidence="3" id="KW-0804">Transcription</keyword>
<dbReference type="SUPFAM" id="SSF46689">
    <property type="entry name" value="Homeodomain-like"/>
    <property type="match status" value="2"/>
</dbReference>
<dbReference type="EMBL" id="JBHTLP010000011">
    <property type="protein sequence ID" value="MFD1143273.1"/>
    <property type="molecule type" value="Genomic_DNA"/>
</dbReference>
<dbReference type="PROSITE" id="PS00041">
    <property type="entry name" value="HTH_ARAC_FAMILY_1"/>
    <property type="match status" value="1"/>
</dbReference>
<dbReference type="InterPro" id="IPR020449">
    <property type="entry name" value="Tscrpt_reg_AraC-type_HTH"/>
</dbReference>